<keyword evidence="2" id="KW-0812">Transmembrane</keyword>
<dbReference type="PROSITE" id="PS50022">
    <property type="entry name" value="FA58C_3"/>
    <property type="match status" value="1"/>
</dbReference>
<dbReference type="Pfam" id="PF02010">
    <property type="entry name" value="REJ"/>
    <property type="match status" value="1"/>
</dbReference>
<dbReference type="AlphaFoldDB" id="A0A8C4QPT7"/>
<keyword evidence="4" id="KW-1133">Transmembrane helix</keyword>
<dbReference type="GO" id="GO:0006816">
    <property type="term" value="P:calcium ion transport"/>
    <property type="evidence" value="ECO:0007669"/>
    <property type="project" value="TreeGrafter"/>
</dbReference>
<evidence type="ECO:0000313" key="7">
    <source>
        <dbReference type="Ensembl" id="ENSEBUP00000018688.1"/>
    </source>
</evidence>
<dbReference type="PANTHER" id="PTHR46730">
    <property type="entry name" value="POLYCYSTIN-1"/>
    <property type="match status" value="1"/>
</dbReference>
<keyword evidence="3" id="KW-0677">Repeat</keyword>
<dbReference type="GO" id="GO:0005886">
    <property type="term" value="C:plasma membrane"/>
    <property type="evidence" value="ECO:0007669"/>
    <property type="project" value="TreeGrafter"/>
</dbReference>
<name>A0A8C4QPT7_EPTBU</name>
<feature type="domain" description="F5/8 type C" evidence="6">
    <location>
        <begin position="232"/>
        <end position="377"/>
    </location>
</feature>
<dbReference type="InterPro" id="IPR002859">
    <property type="entry name" value="PKD/REJ-like"/>
</dbReference>
<keyword evidence="5" id="KW-0472">Membrane</keyword>
<evidence type="ECO:0000256" key="5">
    <source>
        <dbReference type="ARBA" id="ARBA00023136"/>
    </source>
</evidence>
<reference evidence="7" key="2">
    <citation type="submission" date="2025-09" db="UniProtKB">
        <authorList>
            <consortium name="Ensembl"/>
        </authorList>
    </citation>
    <scope>IDENTIFICATION</scope>
</reference>
<accession>A0A8C4QPT7</accession>
<sequence>MISHVIPATIENTTNASLAITMKLQNIHPPYNVMETFKIIFTGQSHDEMRMNLCTDVCSQTSSTPVQLNQTSQNVFTMVYDENSDYGVDIDVNGVVKRWFTMDNQLVIGKLELAGFQVHRVNFTQHEYVFLITIGHLYFGNDKMGVLESGEVINMPTASQLILKANEMLCQPAMPNFCAQRSENATMVFSINSKDHFHFYNGHLYHKESNSCYNLETFGTCTGIAKISIENYYHYPIGMESGFFGDTQFHASSTIGPGFEGSKCRLNNVLGHWTPAISTTDSYLLLDFEKIININSISIQGSAPLDNFTPSWVRTLDIDIRINLEPWIKVHQNLLANVDANTTAHIILYERLSCSALKLTPVTWRNGIAMRLELYTGLLSVPAVLVEVLNQPRTVKITLPSPSGVVSCSVLKPGDGSAYILGPSFCPSIFSLPNINSSLIYNGNVHINHTYPGYGIYKLYFTSKTTVFHKEQYQMVTVKACPMAKAYVYSNMIRMYVSEDLLLSVGVENVCDEIKNREYQWSVFNETNVQSSGNIVSTWADAYFPTRYFKPGNYRVRVLLGSEEILGVSTEVLLQVHSSPLVMAIYGGERRTIGNELDAVVDGKSQSYDPDIKVKSSQDMTFSWECWVLHPANQSMASKPLCGGHVIPEGDFILPRDVLQADSLLLVTGTGSKDERISNVSQYLHVVNGQPADIFIRCKDNCWEYSRTSLDVKLQMECGNCRSDVVTEYTWQLLEGGNEEKTLSQNTSTGINSEGLVILPEFLQQNKTYVVVGSATIAGQPKGYCTVQSAAECLTFRGNVS</sequence>
<evidence type="ECO:0000259" key="6">
    <source>
        <dbReference type="PROSITE" id="PS50022"/>
    </source>
</evidence>
<proteinExistence type="predicted"/>
<dbReference type="Proteomes" id="UP000694388">
    <property type="component" value="Unplaced"/>
</dbReference>
<protein>
    <recommendedName>
        <fullName evidence="6">F5/8 type C domain-containing protein</fullName>
    </recommendedName>
</protein>
<evidence type="ECO:0000313" key="8">
    <source>
        <dbReference type="Proteomes" id="UP000694388"/>
    </source>
</evidence>
<organism evidence="7 8">
    <name type="scientific">Eptatretus burgeri</name>
    <name type="common">Inshore hagfish</name>
    <dbReference type="NCBI Taxonomy" id="7764"/>
    <lineage>
        <taxon>Eukaryota</taxon>
        <taxon>Metazoa</taxon>
        <taxon>Chordata</taxon>
        <taxon>Craniata</taxon>
        <taxon>Vertebrata</taxon>
        <taxon>Cyclostomata</taxon>
        <taxon>Myxini</taxon>
        <taxon>Myxiniformes</taxon>
        <taxon>Myxinidae</taxon>
        <taxon>Eptatretinae</taxon>
        <taxon>Eptatretus</taxon>
    </lineage>
</organism>
<dbReference type="Gene3D" id="2.60.120.260">
    <property type="entry name" value="Galactose-binding domain-like"/>
    <property type="match status" value="1"/>
</dbReference>
<comment type="subcellular location">
    <subcellularLocation>
        <location evidence="1">Membrane</location>
    </subcellularLocation>
</comment>
<dbReference type="Pfam" id="PF00754">
    <property type="entry name" value="F5_F8_type_C"/>
    <property type="match status" value="1"/>
</dbReference>
<dbReference type="InterPro" id="IPR008979">
    <property type="entry name" value="Galactose-bd-like_sf"/>
</dbReference>
<reference evidence="7" key="1">
    <citation type="submission" date="2025-08" db="UniProtKB">
        <authorList>
            <consortium name="Ensembl"/>
        </authorList>
    </citation>
    <scope>IDENTIFICATION</scope>
</reference>
<dbReference type="SUPFAM" id="SSF49785">
    <property type="entry name" value="Galactose-binding domain-like"/>
    <property type="match status" value="1"/>
</dbReference>
<evidence type="ECO:0000256" key="1">
    <source>
        <dbReference type="ARBA" id="ARBA00004370"/>
    </source>
</evidence>
<keyword evidence="8" id="KW-1185">Reference proteome</keyword>
<dbReference type="Ensembl" id="ENSEBUT00000019264.1">
    <property type="protein sequence ID" value="ENSEBUP00000018688.1"/>
    <property type="gene ID" value="ENSEBUG00000011667.1"/>
</dbReference>
<dbReference type="GO" id="GO:0005261">
    <property type="term" value="F:monoatomic cation channel activity"/>
    <property type="evidence" value="ECO:0007669"/>
    <property type="project" value="TreeGrafter"/>
</dbReference>
<dbReference type="PANTHER" id="PTHR46730:SF1">
    <property type="entry name" value="PLAT DOMAIN-CONTAINING PROTEIN"/>
    <property type="match status" value="1"/>
</dbReference>
<evidence type="ECO:0000256" key="4">
    <source>
        <dbReference type="ARBA" id="ARBA00022989"/>
    </source>
</evidence>
<dbReference type="InterPro" id="IPR000421">
    <property type="entry name" value="FA58C"/>
</dbReference>
<evidence type="ECO:0000256" key="3">
    <source>
        <dbReference type="ARBA" id="ARBA00022737"/>
    </source>
</evidence>
<evidence type="ECO:0000256" key="2">
    <source>
        <dbReference type="ARBA" id="ARBA00022692"/>
    </source>
</evidence>